<sequence length="271" mass="31646">MFSKKEKVALTDAQKVALCAYAQENKMTQAKYVDWIEKQWSIRIDKTKILVKELGVLPETLQFLYGWLQKFKERNGIHQLKLQGEAALADDNAIINALSLLKSNWMLQQVEIEEQAEELKMNVLQVIQFIIQSWKEINSKTIYNSVLANLSKMLKNIKFSDLMQAEEFLTIIEENITYEVPKNNQAIEELVEIFINECNLEYSDTDKIDDSLETPIITFNKILKGLETIHLYLLQYENTSEHLKLVDKIKKVIREKKINTMQQAMINSYFS</sequence>
<proteinExistence type="predicted"/>
<reference evidence="1" key="1">
    <citation type="submission" date="2021-06" db="EMBL/GenBank/DDBJ databases">
        <authorList>
            <person name="Kallberg Y."/>
            <person name="Tangrot J."/>
            <person name="Rosling A."/>
        </authorList>
    </citation>
    <scope>NUCLEOTIDE SEQUENCE</scope>
    <source>
        <strain evidence="1">FL966</strain>
    </source>
</reference>
<dbReference type="OrthoDB" id="2428958at2759"/>
<organism evidence="1 2">
    <name type="scientific">Cetraspora pellucida</name>
    <dbReference type="NCBI Taxonomy" id="1433469"/>
    <lineage>
        <taxon>Eukaryota</taxon>
        <taxon>Fungi</taxon>
        <taxon>Fungi incertae sedis</taxon>
        <taxon>Mucoromycota</taxon>
        <taxon>Glomeromycotina</taxon>
        <taxon>Glomeromycetes</taxon>
        <taxon>Diversisporales</taxon>
        <taxon>Gigasporaceae</taxon>
        <taxon>Cetraspora</taxon>
    </lineage>
</organism>
<accession>A0A9N9HPC4</accession>
<evidence type="ECO:0000313" key="2">
    <source>
        <dbReference type="Proteomes" id="UP000789759"/>
    </source>
</evidence>
<evidence type="ECO:0000313" key="1">
    <source>
        <dbReference type="EMBL" id="CAG8699369.1"/>
    </source>
</evidence>
<dbReference type="EMBL" id="CAJVQA010010665">
    <property type="protein sequence ID" value="CAG8699369.1"/>
    <property type="molecule type" value="Genomic_DNA"/>
</dbReference>
<name>A0A9N9HPC4_9GLOM</name>
<protein>
    <submittedName>
        <fullName evidence="1">4928_t:CDS:1</fullName>
    </submittedName>
</protein>
<dbReference type="Gene3D" id="1.10.10.60">
    <property type="entry name" value="Homeodomain-like"/>
    <property type="match status" value="1"/>
</dbReference>
<dbReference type="AlphaFoldDB" id="A0A9N9HPC4"/>
<gene>
    <name evidence="1" type="ORF">CPELLU_LOCUS11735</name>
</gene>
<keyword evidence="2" id="KW-1185">Reference proteome</keyword>
<dbReference type="Proteomes" id="UP000789759">
    <property type="component" value="Unassembled WGS sequence"/>
</dbReference>
<comment type="caution">
    <text evidence="1">The sequence shown here is derived from an EMBL/GenBank/DDBJ whole genome shotgun (WGS) entry which is preliminary data.</text>
</comment>